<feature type="domain" description="AB hydrolase-1" evidence="2">
    <location>
        <begin position="277"/>
        <end position="531"/>
    </location>
</feature>
<dbReference type="InterPro" id="IPR050960">
    <property type="entry name" value="AB_hydrolase_4_sf"/>
</dbReference>
<evidence type="ECO:0000259" key="2">
    <source>
        <dbReference type="Pfam" id="PF00561"/>
    </source>
</evidence>
<dbReference type="PANTHER" id="PTHR10794">
    <property type="entry name" value="ABHYDROLASE DOMAIN-CONTAINING PROTEIN"/>
    <property type="match status" value="1"/>
</dbReference>
<evidence type="ECO:0000313" key="4">
    <source>
        <dbReference type="Proteomes" id="UP000823046"/>
    </source>
</evidence>
<comment type="caution">
    <text evidence="3">The sequence shown here is derived from an EMBL/GenBank/DDBJ whole genome shotgun (WGS) entry which is preliminary data.</text>
</comment>
<dbReference type="PANTHER" id="PTHR10794:SF63">
    <property type="entry name" value="ALPHA_BETA HYDROLASE 1, ISOFORM A"/>
    <property type="match status" value="1"/>
</dbReference>
<dbReference type="Gene3D" id="3.40.50.1820">
    <property type="entry name" value="alpha/beta hydrolase"/>
    <property type="match status" value="1"/>
</dbReference>
<keyword evidence="4" id="KW-1185">Reference proteome</keyword>
<sequence length="691" mass="77218">MSIAEHWMKPHIPVHARNKQRINLIISHMQDLLHGYKTAWIGLFRHFSTLIGYFKWKPVLQKTRQMVQNYDGTLLELDWYFCHQPKKAISPITTALNSPESKLWFAELLGSIPEMILSEAEYVFMKNYPPALQPFSTTYLLENSQDSTGKIIEENQGERMLPPNYRCDGIISPDFTHAENSHEKKEAISVEDTSDQKGLSPDKLSSFFIASNTPFDHTKSSREYRKSMMGSIYNRQEGVLSSTASPYFPPVVAGKGYAFDNVIGSQIPLSIAFTARPVFLAIHGINGHSEEAYIIQSMQLAAQQGWHAVAMNHRGCGKSKLDNVFGYSAGGTQDIAVIANEIRSRFPYSPFFAAGFSLGANLLAKYIGECGTNCPIDAAACCANPWNLKTCAEDGKHSYTKRIYENVIVMLLKRYIQKNLNRNNVIHKTKEQKYVSEGLVDDIMDYTKVWLSPDSIHGFDTRVTSRIFGYEDVSNYWVEHSSAFIVDEIRIPCLCLNSSDDPIVPVKAIPMLDLQNNPNILFVLSSAGGHLGWLSTFPRLMYGPSWGEEVVVSFFSALLPHIRMKMFRALVKFRGEHLRRVISGRNASNDHIQLENHSTRIIGKSPNALVHSHHTDQNSPGASGVVNIHEATLNGTSPLVIDSPFLNTKNAVDSSSAVANSINPSSLEMQPDFRSGLSNQPSQSVLLNAKL</sequence>
<comment type="similarity">
    <text evidence="1">Belongs to the AB hydrolase superfamily. AB hydrolase 4 family.</text>
</comment>
<proteinExistence type="inferred from homology"/>
<dbReference type="SUPFAM" id="SSF53474">
    <property type="entry name" value="alpha/beta-Hydrolases"/>
    <property type="match status" value="1"/>
</dbReference>
<protein>
    <submittedName>
        <fullName evidence="3">Embryogenesis-associated protein EMB8</fullName>
    </submittedName>
</protein>
<dbReference type="InterPro" id="IPR000073">
    <property type="entry name" value="AB_hydrolase_1"/>
</dbReference>
<accession>A0ABQ7J9I6</accession>
<dbReference type="Proteomes" id="UP000823046">
    <property type="component" value="Unassembled WGS sequence"/>
</dbReference>
<dbReference type="EMBL" id="JADAQX010000335">
    <property type="protein sequence ID" value="KAF8820652.1"/>
    <property type="molecule type" value="Genomic_DNA"/>
</dbReference>
<dbReference type="Pfam" id="PF00561">
    <property type="entry name" value="Abhydrolase_1"/>
    <property type="match status" value="1"/>
</dbReference>
<organism evidence="3 4">
    <name type="scientific">Cardiosporidium cionae</name>
    <dbReference type="NCBI Taxonomy" id="476202"/>
    <lineage>
        <taxon>Eukaryota</taxon>
        <taxon>Sar</taxon>
        <taxon>Alveolata</taxon>
        <taxon>Apicomplexa</taxon>
        <taxon>Aconoidasida</taxon>
        <taxon>Nephromycida</taxon>
        <taxon>Cardiosporidium</taxon>
    </lineage>
</organism>
<dbReference type="InterPro" id="IPR029058">
    <property type="entry name" value="AB_hydrolase_fold"/>
</dbReference>
<name>A0ABQ7J9I6_9APIC</name>
<evidence type="ECO:0000256" key="1">
    <source>
        <dbReference type="ARBA" id="ARBA00010884"/>
    </source>
</evidence>
<evidence type="ECO:0000313" key="3">
    <source>
        <dbReference type="EMBL" id="KAF8820652.1"/>
    </source>
</evidence>
<reference evidence="3 4" key="1">
    <citation type="journal article" date="2020" name="bioRxiv">
        <title>Metabolic contributions of an alphaproteobacterial endosymbiont in the apicomplexan Cardiosporidium cionae.</title>
        <authorList>
            <person name="Hunter E.S."/>
            <person name="Paight C.J."/>
            <person name="Lane C.E."/>
        </authorList>
    </citation>
    <scope>NUCLEOTIDE SEQUENCE [LARGE SCALE GENOMIC DNA]</scope>
    <source>
        <strain evidence="3">ESH_2018</strain>
    </source>
</reference>
<gene>
    <name evidence="3" type="ORF">IE077_004450</name>
</gene>